<dbReference type="PIRSF" id="PIRSF006268">
    <property type="entry name" value="ApbE"/>
    <property type="match status" value="1"/>
</dbReference>
<dbReference type="Proteomes" id="UP001156398">
    <property type="component" value="Unassembled WGS sequence"/>
</dbReference>
<evidence type="ECO:0000256" key="4">
    <source>
        <dbReference type="ARBA" id="ARBA00022630"/>
    </source>
</evidence>
<dbReference type="Gene3D" id="3.10.520.10">
    <property type="entry name" value="ApbE-like domains"/>
    <property type="match status" value="1"/>
</dbReference>
<dbReference type="Pfam" id="PF02424">
    <property type="entry name" value="ApbE"/>
    <property type="match status" value="1"/>
</dbReference>
<dbReference type="GO" id="GO:0016740">
    <property type="term" value="F:transferase activity"/>
    <property type="evidence" value="ECO:0007669"/>
    <property type="project" value="UniProtKB-KW"/>
</dbReference>
<evidence type="ECO:0000256" key="6">
    <source>
        <dbReference type="ARBA" id="ARBA00022723"/>
    </source>
</evidence>
<accession>A0ABT6W966</accession>
<evidence type="ECO:0000256" key="2">
    <source>
        <dbReference type="ARBA" id="ARBA00011955"/>
    </source>
</evidence>
<comment type="caution">
    <text evidence="12">The sequence shown here is derived from an EMBL/GenBank/DDBJ whole genome shotgun (WGS) entry which is preliminary data.</text>
</comment>
<proteinExistence type="inferred from homology"/>
<keyword evidence="7 11" id="KW-0274">FAD</keyword>
<organism evidence="12 13">
    <name type="scientific">Streptantibioticus silvisoli</name>
    <dbReference type="NCBI Taxonomy" id="2705255"/>
    <lineage>
        <taxon>Bacteria</taxon>
        <taxon>Bacillati</taxon>
        <taxon>Actinomycetota</taxon>
        <taxon>Actinomycetes</taxon>
        <taxon>Kitasatosporales</taxon>
        <taxon>Streptomycetaceae</taxon>
        <taxon>Streptantibioticus</taxon>
    </lineage>
</organism>
<dbReference type="InterPro" id="IPR024932">
    <property type="entry name" value="ApbE"/>
</dbReference>
<comment type="cofactor">
    <cofactor evidence="1">
        <name>Mg(2+)</name>
        <dbReference type="ChEBI" id="CHEBI:18420"/>
    </cofactor>
</comment>
<dbReference type="EC" id="2.7.1.180" evidence="2 11"/>
<name>A0ABT6W966_9ACTN</name>
<dbReference type="EMBL" id="JAAGKO020000082">
    <property type="protein sequence ID" value="MDI5967298.1"/>
    <property type="molecule type" value="Genomic_DNA"/>
</dbReference>
<keyword evidence="4 11" id="KW-0285">Flavoprotein</keyword>
<dbReference type="SUPFAM" id="SSF143631">
    <property type="entry name" value="ApbE-like"/>
    <property type="match status" value="1"/>
</dbReference>
<dbReference type="PANTHER" id="PTHR30040:SF2">
    <property type="entry name" value="FAD:PROTEIN FMN TRANSFERASE"/>
    <property type="match status" value="1"/>
</dbReference>
<evidence type="ECO:0000256" key="5">
    <source>
        <dbReference type="ARBA" id="ARBA00022679"/>
    </source>
</evidence>
<evidence type="ECO:0000256" key="11">
    <source>
        <dbReference type="PIRNR" id="PIRNR006268"/>
    </source>
</evidence>
<comment type="similarity">
    <text evidence="11">Belongs to the ApbE family.</text>
</comment>
<keyword evidence="13" id="KW-1185">Reference proteome</keyword>
<evidence type="ECO:0000256" key="7">
    <source>
        <dbReference type="ARBA" id="ARBA00022827"/>
    </source>
</evidence>
<evidence type="ECO:0000256" key="1">
    <source>
        <dbReference type="ARBA" id="ARBA00001946"/>
    </source>
</evidence>
<protein>
    <recommendedName>
        <fullName evidence="3 11">FAD:protein FMN transferase</fullName>
        <ecNumber evidence="2 11">2.7.1.180</ecNumber>
    </recommendedName>
    <alternativeName>
        <fullName evidence="9 11">Flavin transferase</fullName>
    </alternativeName>
</protein>
<evidence type="ECO:0000256" key="3">
    <source>
        <dbReference type="ARBA" id="ARBA00016337"/>
    </source>
</evidence>
<dbReference type="PANTHER" id="PTHR30040">
    <property type="entry name" value="THIAMINE BIOSYNTHESIS LIPOPROTEIN APBE"/>
    <property type="match status" value="1"/>
</dbReference>
<evidence type="ECO:0000256" key="10">
    <source>
        <dbReference type="ARBA" id="ARBA00048540"/>
    </source>
</evidence>
<keyword evidence="8 11" id="KW-0460">Magnesium</keyword>
<sequence>MITRNAPARTSFAALGTTATLLVTDTAALEAARRLLAAELARVDEACSRFRPDSELSRVNAAEGATTSVGVVFGEVLDVALSVAASTGGAVDPTVGASLTALGYDRSFPAVSREDPRPVAPPPSRADWRAVSWDPATRAVRVPAGVALDFGATAKAFAADRAAAAAAEATGCGVLINLGGDIAVAGRPPARGWRVMLADDHRAADGTGPVITIHGGGLATSGTTVRTWRRAGRRMHHIVDPATGDTATPVWRTVSVVAATCVEANAATTAAVVLGERALRFLGDSGLAARLAGTDGRITRLSGWPPDTPQEAAS</sequence>
<evidence type="ECO:0000313" key="13">
    <source>
        <dbReference type="Proteomes" id="UP001156398"/>
    </source>
</evidence>
<evidence type="ECO:0000256" key="9">
    <source>
        <dbReference type="ARBA" id="ARBA00031306"/>
    </source>
</evidence>
<dbReference type="RefSeq" id="WP_271322642.1">
    <property type="nucleotide sequence ID" value="NZ_JAAGKO020000082.1"/>
</dbReference>
<dbReference type="InterPro" id="IPR003374">
    <property type="entry name" value="ApbE-like_sf"/>
</dbReference>
<comment type="catalytic activity">
    <reaction evidence="10 11">
        <text>L-threonyl-[protein] + FAD = FMN-L-threonyl-[protein] + AMP + H(+)</text>
        <dbReference type="Rhea" id="RHEA:36847"/>
        <dbReference type="Rhea" id="RHEA-COMP:11060"/>
        <dbReference type="Rhea" id="RHEA-COMP:11061"/>
        <dbReference type="ChEBI" id="CHEBI:15378"/>
        <dbReference type="ChEBI" id="CHEBI:30013"/>
        <dbReference type="ChEBI" id="CHEBI:57692"/>
        <dbReference type="ChEBI" id="CHEBI:74257"/>
        <dbReference type="ChEBI" id="CHEBI:456215"/>
        <dbReference type="EC" id="2.7.1.180"/>
    </reaction>
</comment>
<evidence type="ECO:0000313" key="12">
    <source>
        <dbReference type="EMBL" id="MDI5967298.1"/>
    </source>
</evidence>
<gene>
    <name evidence="12" type="ORF">POF43_032020</name>
</gene>
<reference evidence="12 13" key="1">
    <citation type="submission" date="2023-05" db="EMBL/GenBank/DDBJ databases">
        <title>Streptantibioticus silvisoli sp. nov., acidotolerant actinomycetes 1 from pine litter.</title>
        <authorList>
            <person name="Swiecimska M."/>
            <person name="Golinska P."/>
            <person name="Sangal V."/>
            <person name="Wachnowicz B."/>
            <person name="Goodfellow M."/>
        </authorList>
    </citation>
    <scope>NUCLEOTIDE SEQUENCE [LARGE SCALE GENOMIC DNA]</scope>
    <source>
        <strain evidence="12 13">SL54</strain>
    </source>
</reference>
<evidence type="ECO:0000256" key="8">
    <source>
        <dbReference type="ARBA" id="ARBA00022842"/>
    </source>
</evidence>
<keyword evidence="6 11" id="KW-0479">Metal-binding</keyword>
<keyword evidence="5 11" id="KW-0808">Transferase</keyword>